<dbReference type="Pfam" id="PF13403">
    <property type="entry name" value="Hint_2"/>
    <property type="match status" value="1"/>
</dbReference>
<keyword evidence="3" id="KW-1185">Reference proteome</keyword>
<reference evidence="2" key="2">
    <citation type="submission" date="2020-09" db="EMBL/GenBank/DDBJ databases">
        <authorList>
            <person name="Sun Q."/>
            <person name="Zhou Y."/>
        </authorList>
    </citation>
    <scope>NUCLEOTIDE SEQUENCE</scope>
    <source>
        <strain evidence="2">CGMCC 1.16012</strain>
    </source>
</reference>
<dbReference type="Proteomes" id="UP000606730">
    <property type="component" value="Unassembled WGS sequence"/>
</dbReference>
<dbReference type="EMBL" id="BMKN01000002">
    <property type="protein sequence ID" value="GGE59326.1"/>
    <property type="molecule type" value="Genomic_DNA"/>
</dbReference>
<evidence type="ECO:0000313" key="3">
    <source>
        <dbReference type="Proteomes" id="UP000606730"/>
    </source>
</evidence>
<protein>
    <recommendedName>
        <fullName evidence="1">Hedgehog/Intein (Hint) domain-containing protein</fullName>
    </recommendedName>
</protein>
<gene>
    <name evidence="2" type="ORF">GCM10011517_28770</name>
</gene>
<reference evidence="2" key="1">
    <citation type="journal article" date="2014" name="Int. J. Syst. Evol. Microbiol.">
        <title>Complete genome sequence of Corynebacterium casei LMG S-19264T (=DSM 44701T), isolated from a smear-ripened cheese.</title>
        <authorList>
            <consortium name="US DOE Joint Genome Institute (JGI-PGF)"/>
            <person name="Walter F."/>
            <person name="Albersmeier A."/>
            <person name="Kalinowski J."/>
            <person name="Ruckert C."/>
        </authorList>
    </citation>
    <scope>NUCLEOTIDE SEQUENCE</scope>
    <source>
        <strain evidence="2">CGMCC 1.16012</strain>
    </source>
</reference>
<accession>A0A917AKK7</accession>
<dbReference type="InterPro" id="IPR028992">
    <property type="entry name" value="Hedgehog/Intein_dom"/>
</dbReference>
<feature type="domain" description="Hedgehog/Intein (Hint)" evidence="1">
    <location>
        <begin position="189"/>
        <end position="275"/>
    </location>
</feature>
<dbReference type="AlphaFoldDB" id="A0A917AKK7"/>
<organism evidence="2 3">
    <name type="scientific">Actibacterium pelagium</name>
    <dbReference type="NCBI Taxonomy" id="2029103"/>
    <lineage>
        <taxon>Bacteria</taxon>
        <taxon>Pseudomonadati</taxon>
        <taxon>Pseudomonadota</taxon>
        <taxon>Alphaproteobacteria</taxon>
        <taxon>Rhodobacterales</taxon>
        <taxon>Roseobacteraceae</taxon>
        <taxon>Actibacterium</taxon>
    </lineage>
</organism>
<name>A0A917AKK7_9RHOB</name>
<comment type="caution">
    <text evidence="2">The sequence shown here is derived from an EMBL/GenBank/DDBJ whole genome shotgun (WGS) entry which is preliminary data.</text>
</comment>
<evidence type="ECO:0000313" key="2">
    <source>
        <dbReference type="EMBL" id="GGE59326.1"/>
    </source>
</evidence>
<proteinExistence type="predicted"/>
<sequence length="282" mass="30865">MSGWFILPWSQTNVDRLPSGRAAPVRVGNTWRWQGQATRVDQPHLLEKIDFNGDVYSQTVDLVQSLVFTAVGDEAFARKKPGGFVVSDGSSEYRVAEIDAGPDRSSLLLFVDHVPPVNANLKVIRRLDAEGQVQEQPSENHSYITLGSEVWLRGPNGLKRAGDLEPENRIEAGGGKLVTVLSVRKISRPLGNPVRIRKDAMGPGMPRNDLVVAPTTSVLIQGQSSELLFGESQGFMVSEDLINKKTIMTIERDSDARLVELELSAPCVLICNGVQLRAEGRG</sequence>
<evidence type="ECO:0000259" key="1">
    <source>
        <dbReference type="Pfam" id="PF13403"/>
    </source>
</evidence>